<keyword evidence="2" id="KW-0812">Transmembrane</keyword>
<dbReference type="KEGG" id="bbae:FRD01_04480"/>
<dbReference type="RefSeq" id="WP_146958015.1">
    <property type="nucleotide sequence ID" value="NZ_CP042467.1"/>
</dbReference>
<evidence type="ECO:0000313" key="3">
    <source>
        <dbReference type="EMBL" id="QED26515.1"/>
    </source>
</evidence>
<feature type="transmembrane region" description="Helical" evidence="2">
    <location>
        <begin position="196"/>
        <end position="216"/>
    </location>
</feature>
<organism evidence="3 4">
    <name type="scientific">Microvenator marinus</name>
    <dbReference type="NCBI Taxonomy" id="2600177"/>
    <lineage>
        <taxon>Bacteria</taxon>
        <taxon>Deltaproteobacteria</taxon>
        <taxon>Bradymonadales</taxon>
        <taxon>Microvenatoraceae</taxon>
        <taxon>Microvenator</taxon>
    </lineage>
</organism>
<gene>
    <name evidence="3" type="ORF">FRD01_04480</name>
</gene>
<dbReference type="AlphaFoldDB" id="A0A5B8XLP0"/>
<feature type="region of interest" description="Disordered" evidence="1">
    <location>
        <begin position="1"/>
        <end position="154"/>
    </location>
</feature>
<accession>A0A5B8XLP0</accession>
<keyword evidence="2" id="KW-1133">Transmembrane helix</keyword>
<dbReference type="Proteomes" id="UP000321595">
    <property type="component" value="Chromosome"/>
</dbReference>
<reference evidence="3 4" key="1">
    <citation type="submission" date="2019-08" db="EMBL/GenBank/DDBJ databases">
        <authorList>
            <person name="Liang Q."/>
        </authorList>
    </citation>
    <scope>NUCLEOTIDE SEQUENCE [LARGE SCALE GENOMIC DNA]</scope>
    <source>
        <strain evidence="3 4">V1718</strain>
    </source>
</reference>
<feature type="compositionally biased region" description="Polar residues" evidence="1">
    <location>
        <begin position="94"/>
        <end position="153"/>
    </location>
</feature>
<name>A0A5B8XLP0_9DELT</name>
<proteinExistence type="predicted"/>
<dbReference type="EMBL" id="CP042467">
    <property type="protein sequence ID" value="QED26515.1"/>
    <property type="molecule type" value="Genomic_DNA"/>
</dbReference>
<feature type="transmembrane region" description="Helical" evidence="2">
    <location>
        <begin position="228"/>
        <end position="249"/>
    </location>
</feature>
<keyword evidence="4" id="KW-1185">Reference proteome</keyword>
<evidence type="ECO:0000256" key="2">
    <source>
        <dbReference type="SAM" id="Phobius"/>
    </source>
</evidence>
<evidence type="ECO:0000313" key="4">
    <source>
        <dbReference type="Proteomes" id="UP000321595"/>
    </source>
</evidence>
<evidence type="ECO:0000256" key="1">
    <source>
        <dbReference type="SAM" id="MobiDB-lite"/>
    </source>
</evidence>
<sequence>MSDEWKNGQPGRFLNDEEEDTPVPGPSVPTHFAQPSTGNRQALGGQGPFVQQTPTAFPNPATGQFTAPSSGAFPNPSTGQFTAPGSGAFPNPPTGQFTAPGSGAFPSSPTGQFTAPGSGAFPSSPTGQFTAPGSGAFPNSPTGQFGLGQTPSTPIVRAPSSPGMPVIPSTNIGFSGPGPAQAPVGAGAQPDTRMRLIYGGGGAALGTLVGLLLGILNSGLEQLTFMEGLGVTIQMTLWFMLMFGIACAFKPQRVEFMLKKHGILD</sequence>
<feature type="compositionally biased region" description="Polar residues" evidence="1">
    <location>
        <begin position="49"/>
        <end position="69"/>
    </location>
</feature>
<keyword evidence="2" id="KW-0472">Membrane</keyword>
<protein>
    <submittedName>
        <fullName evidence="3">Uncharacterized protein</fullName>
    </submittedName>
</protein>